<proteinExistence type="predicted"/>
<feature type="region of interest" description="Disordered" evidence="1">
    <location>
        <begin position="1"/>
        <end position="23"/>
    </location>
</feature>
<dbReference type="AlphaFoldDB" id="A0A4P7NKL7"/>
<protein>
    <submittedName>
        <fullName evidence="2">Uncharacterized protein</fullName>
    </submittedName>
</protein>
<evidence type="ECO:0000313" key="2">
    <source>
        <dbReference type="EMBL" id="QBZ62661.1"/>
    </source>
</evidence>
<dbReference type="Proteomes" id="UP000294847">
    <property type="component" value="Chromosome 5"/>
</dbReference>
<name>A0A4P7NKL7_PYROR</name>
<accession>A0A4P7NKL7</accession>
<feature type="compositionally biased region" description="Basic and acidic residues" evidence="1">
    <location>
        <begin position="49"/>
        <end position="75"/>
    </location>
</feature>
<feature type="compositionally biased region" description="Basic residues" evidence="1">
    <location>
        <begin position="85"/>
        <end position="94"/>
    </location>
</feature>
<dbReference type="EMBL" id="CP034208">
    <property type="protein sequence ID" value="QBZ62661.1"/>
    <property type="molecule type" value="Genomic_DNA"/>
</dbReference>
<evidence type="ECO:0000256" key="1">
    <source>
        <dbReference type="SAM" id="MobiDB-lite"/>
    </source>
</evidence>
<feature type="compositionally biased region" description="Basic and acidic residues" evidence="1">
    <location>
        <begin position="14"/>
        <end position="23"/>
    </location>
</feature>
<feature type="region of interest" description="Disordered" evidence="1">
    <location>
        <begin position="49"/>
        <end position="111"/>
    </location>
</feature>
<sequence length="111" mass="12503">MPNLQRPGSLSETKGGRESRRDQTVLGKWALLLHVGVCGEMDQKWADVPWPREVEEEVGQHPKGDMTPTEREGEKGNWQPAQVPKGKKRGKAKKDKCTERFTSDFRSQSGS</sequence>
<evidence type="ECO:0000313" key="3">
    <source>
        <dbReference type="Proteomes" id="UP000294847"/>
    </source>
</evidence>
<organism evidence="2 3">
    <name type="scientific">Pyricularia oryzae</name>
    <name type="common">Rice blast fungus</name>
    <name type="synonym">Magnaporthe oryzae</name>
    <dbReference type="NCBI Taxonomy" id="318829"/>
    <lineage>
        <taxon>Eukaryota</taxon>
        <taxon>Fungi</taxon>
        <taxon>Dikarya</taxon>
        <taxon>Ascomycota</taxon>
        <taxon>Pezizomycotina</taxon>
        <taxon>Sordariomycetes</taxon>
        <taxon>Sordariomycetidae</taxon>
        <taxon>Magnaporthales</taxon>
        <taxon>Pyriculariaceae</taxon>
        <taxon>Pyricularia</taxon>
    </lineage>
</organism>
<gene>
    <name evidence="2" type="ORF">PoMZ_11544</name>
</gene>
<feature type="compositionally biased region" description="Polar residues" evidence="1">
    <location>
        <begin position="1"/>
        <end position="12"/>
    </location>
</feature>
<reference evidence="2 3" key="1">
    <citation type="journal article" date="2019" name="Mol. Biol. Evol.">
        <title>Blast fungal genomes show frequent chromosomal changes, gene gains and losses, and effector gene turnover.</title>
        <authorList>
            <person name="Gomez Luciano L.B."/>
            <person name="Jason Tsai I."/>
            <person name="Chuma I."/>
            <person name="Tosa Y."/>
            <person name="Chen Y.H."/>
            <person name="Li J.Y."/>
            <person name="Li M.Y."/>
            <person name="Jade Lu M.Y."/>
            <person name="Nakayashiki H."/>
            <person name="Li W.H."/>
        </authorList>
    </citation>
    <scope>NUCLEOTIDE SEQUENCE [LARGE SCALE GENOMIC DNA]</scope>
    <source>
        <strain evidence="2">MZ5-1-6</strain>
    </source>
</reference>